<dbReference type="SUPFAM" id="SSF48208">
    <property type="entry name" value="Six-hairpin glycosidases"/>
    <property type="match status" value="1"/>
</dbReference>
<comment type="catalytic activity">
    <reaction evidence="1">
        <text>Endohydrolysis of (1-&gt;4)-beta-D-glucosidic linkages in cellulose, lichenin and cereal beta-D-glucans.</text>
        <dbReference type="EC" id="3.2.1.4"/>
    </reaction>
</comment>
<dbReference type="RefSeq" id="WP_113951216.1">
    <property type="nucleotide sequence ID" value="NZ_QNQU01000025.1"/>
</dbReference>
<feature type="signal peptide" evidence="8">
    <location>
        <begin position="1"/>
        <end position="20"/>
    </location>
</feature>
<keyword evidence="7" id="KW-0624">Polysaccharide degradation</keyword>
<dbReference type="GO" id="GO:0030245">
    <property type="term" value="P:cellulose catabolic process"/>
    <property type="evidence" value="ECO:0007669"/>
    <property type="project" value="UniProtKB-KW"/>
</dbReference>
<evidence type="ECO:0000256" key="8">
    <source>
        <dbReference type="SAM" id="SignalP"/>
    </source>
</evidence>
<evidence type="ECO:0000313" key="9">
    <source>
        <dbReference type="EMBL" id="RBQ03097.1"/>
    </source>
</evidence>
<dbReference type="AlphaFoldDB" id="A0A366KN39"/>
<keyword evidence="4" id="KW-0378">Hydrolase</keyword>
<sequence>MNKLLLFLIQVMTLTGISYAQQKVIVKTDYTPGTIKPNHKSPEQINADLGMVYDRWKKNYLTEDVGVKGQYYIKSQRTGTVTVSEAHGYGMISMAYMAWHDKDAKLYFDGMVRFFKAHPSNGNKHLMCWQEGIRDGKVVSVGGSCATDGDMDIAYAFLLADKIWGSTGEINYKAEALQVIDALMQSIVHRKFKTLKMGDWAGNEGSRVSDGSRPSDFMLQELKAYQKATGNKAWNTVVDSTYAITQHIFANNSPKTGLMPDFVERKNGHFIPAVGELLEGDTDGSYSYNSARFPWRLATDYLTTGDKRGLAQLTTLNAWIQKASSGEVNKIYTGYHLDGSVLSGRNNTDLAFQSPFMVSAMISKDNQLWLNKLWDNGVKRSGSYFGDSITLLCMIVASGNWWTP</sequence>
<dbReference type="InterPro" id="IPR012341">
    <property type="entry name" value="6hp_glycosidase-like_sf"/>
</dbReference>
<dbReference type="PRINTS" id="PR00735">
    <property type="entry name" value="GLHYDRLASE8"/>
</dbReference>
<name>A0A366KN39_9SPHI</name>
<evidence type="ECO:0000256" key="4">
    <source>
        <dbReference type="ARBA" id="ARBA00022801"/>
    </source>
</evidence>
<evidence type="ECO:0000256" key="5">
    <source>
        <dbReference type="ARBA" id="ARBA00023001"/>
    </source>
</evidence>
<organism evidence="9 10">
    <name type="scientific">Pedobacter miscanthi</name>
    <dbReference type="NCBI Taxonomy" id="2259170"/>
    <lineage>
        <taxon>Bacteria</taxon>
        <taxon>Pseudomonadati</taxon>
        <taxon>Bacteroidota</taxon>
        <taxon>Sphingobacteriia</taxon>
        <taxon>Sphingobacteriales</taxon>
        <taxon>Sphingobacteriaceae</taxon>
        <taxon>Pedobacter</taxon>
    </lineage>
</organism>
<dbReference type="InterPro" id="IPR002037">
    <property type="entry name" value="Glyco_hydro_8"/>
</dbReference>
<keyword evidence="10" id="KW-1185">Reference proteome</keyword>
<keyword evidence="6" id="KW-0326">Glycosidase</keyword>
<dbReference type="EC" id="3.2.1.4" evidence="3"/>
<evidence type="ECO:0000256" key="3">
    <source>
        <dbReference type="ARBA" id="ARBA00012601"/>
    </source>
</evidence>
<evidence type="ECO:0000256" key="1">
    <source>
        <dbReference type="ARBA" id="ARBA00000966"/>
    </source>
</evidence>
<evidence type="ECO:0000256" key="7">
    <source>
        <dbReference type="ARBA" id="ARBA00023326"/>
    </source>
</evidence>
<dbReference type="Pfam" id="PF01270">
    <property type="entry name" value="Glyco_hydro_8"/>
    <property type="match status" value="1"/>
</dbReference>
<keyword evidence="7" id="KW-0119">Carbohydrate metabolism</keyword>
<protein>
    <recommendedName>
        <fullName evidence="3">cellulase</fullName>
        <ecNumber evidence="3">3.2.1.4</ecNumber>
    </recommendedName>
</protein>
<dbReference type="InterPro" id="IPR008928">
    <property type="entry name" value="6-hairpin_glycosidase_sf"/>
</dbReference>
<dbReference type="GO" id="GO:0008810">
    <property type="term" value="F:cellulase activity"/>
    <property type="evidence" value="ECO:0007669"/>
    <property type="project" value="UniProtKB-EC"/>
</dbReference>
<dbReference type="OrthoDB" id="9803461at2"/>
<dbReference type="EMBL" id="QNQU01000025">
    <property type="protein sequence ID" value="RBQ03097.1"/>
    <property type="molecule type" value="Genomic_DNA"/>
</dbReference>
<dbReference type="Proteomes" id="UP000252081">
    <property type="component" value="Unassembled WGS sequence"/>
</dbReference>
<evidence type="ECO:0000256" key="2">
    <source>
        <dbReference type="ARBA" id="ARBA00009209"/>
    </source>
</evidence>
<gene>
    <name evidence="9" type="ORF">DRW42_22950</name>
</gene>
<comment type="similarity">
    <text evidence="2">Belongs to the glycosyl hydrolase 8 (cellulase D) family.</text>
</comment>
<reference evidence="9 10" key="1">
    <citation type="submission" date="2018-07" db="EMBL/GenBank/DDBJ databases">
        <title>A draft genome of a endophytic bacteria, a new species of Pedobacter.</title>
        <authorList>
            <person name="Zhang Z.D."/>
            <person name="Chen Z.J."/>
        </authorList>
    </citation>
    <scope>NUCLEOTIDE SEQUENCE [LARGE SCALE GENOMIC DNA]</scope>
    <source>
        <strain evidence="9 10">RS10</strain>
    </source>
</reference>
<accession>A0A366KN39</accession>
<comment type="caution">
    <text evidence="9">The sequence shown here is derived from an EMBL/GenBank/DDBJ whole genome shotgun (WGS) entry which is preliminary data.</text>
</comment>
<evidence type="ECO:0000256" key="6">
    <source>
        <dbReference type="ARBA" id="ARBA00023295"/>
    </source>
</evidence>
<keyword evidence="8" id="KW-0732">Signal</keyword>
<dbReference type="Gene3D" id="1.50.10.10">
    <property type="match status" value="1"/>
</dbReference>
<proteinExistence type="inferred from homology"/>
<keyword evidence="5" id="KW-0136">Cellulose degradation</keyword>
<feature type="chain" id="PRO_5016942243" description="cellulase" evidence="8">
    <location>
        <begin position="21"/>
        <end position="404"/>
    </location>
</feature>
<evidence type="ECO:0000313" key="10">
    <source>
        <dbReference type="Proteomes" id="UP000252081"/>
    </source>
</evidence>